<dbReference type="SUPFAM" id="SSF101386">
    <property type="entry name" value="all-alpha NTP pyrophosphatases"/>
    <property type="match status" value="1"/>
</dbReference>
<gene>
    <name evidence="2" type="ORF">UFOVP755_61</name>
</gene>
<feature type="domain" description="NTP pyrophosphohydrolase MazG-like" evidence="1">
    <location>
        <begin position="25"/>
        <end position="106"/>
    </location>
</feature>
<dbReference type="Gene3D" id="1.10.287.1080">
    <property type="entry name" value="MazG-like"/>
    <property type="match status" value="1"/>
</dbReference>
<dbReference type="Pfam" id="PF03819">
    <property type="entry name" value="MazG"/>
    <property type="match status" value="1"/>
</dbReference>
<dbReference type="CDD" id="cd11541">
    <property type="entry name" value="NTP-PPase_u4"/>
    <property type="match status" value="1"/>
</dbReference>
<proteinExistence type="predicted"/>
<evidence type="ECO:0000259" key="1">
    <source>
        <dbReference type="Pfam" id="PF03819"/>
    </source>
</evidence>
<evidence type="ECO:0000313" key="2">
    <source>
        <dbReference type="EMBL" id="CAB5226154.1"/>
    </source>
</evidence>
<dbReference type="InterPro" id="IPR004518">
    <property type="entry name" value="MazG-like_dom"/>
</dbReference>
<dbReference type="EMBL" id="LR798356">
    <property type="protein sequence ID" value="CAB5226154.1"/>
    <property type="molecule type" value="Genomic_DNA"/>
</dbReference>
<accession>A0A6J7X8W4</accession>
<dbReference type="InterPro" id="IPR011379">
    <property type="entry name" value="MazG-related_GP37"/>
</dbReference>
<organism evidence="2">
    <name type="scientific">uncultured Caudovirales phage</name>
    <dbReference type="NCBI Taxonomy" id="2100421"/>
    <lineage>
        <taxon>Viruses</taxon>
        <taxon>Duplodnaviria</taxon>
        <taxon>Heunggongvirae</taxon>
        <taxon>Uroviricota</taxon>
        <taxon>Caudoviricetes</taxon>
        <taxon>Peduoviridae</taxon>
        <taxon>Maltschvirus</taxon>
        <taxon>Maltschvirus maltsch</taxon>
    </lineage>
</organism>
<sequence>MDFKTYQKFTNTTAKYPQDQAFPYLALGLNGESGEVAEIIKKIVRKQMSFTILKDQTILEPDSLRQQIKAELGDVLWYVAQICEQANLDLEEVAQANVDKLTQRTKENNIQKLD</sequence>
<reference evidence="2" key="1">
    <citation type="submission" date="2020-05" db="EMBL/GenBank/DDBJ databases">
        <authorList>
            <person name="Chiriac C."/>
            <person name="Salcher M."/>
            <person name="Ghai R."/>
            <person name="Kavagutti S V."/>
        </authorList>
    </citation>
    <scope>NUCLEOTIDE SEQUENCE</scope>
</reference>
<name>A0A6J7X8W4_9CAUD</name>
<dbReference type="PIRSF" id="PIRSF006639">
    <property type="entry name" value="UCP006639_pph"/>
    <property type="match status" value="1"/>
</dbReference>
<protein>
    <submittedName>
        <fullName evidence="2">MazG Predicted pyrophosphatase</fullName>
    </submittedName>
</protein>